<reference evidence="1 2" key="1">
    <citation type="submission" date="2014-02" db="EMBL/GenBank/DDBJ databases">
        <title>Single nucleus genome sequencing reveals high similarity among nuclei of an endomycorrhizal fungus.</title>
        <authorList>
            <person name="Lin K."/>
            <person name="Geurts R."/>
            <person name="Zhang Z."/>
            <person name="Limpens E."/>
            <person name="Saunders D.G."/>
            <person name="Mu D."/>
            <person name="Pang E."/>
            <person name="Cao H."/>
            <person name="Cha H."/>
            <person name="Lin T."/>
            <person name="Zhou Q."/>
            <person name="Shang Y."/>
            <person name="Li Y."/>
            <person name="Ivanov S."/>
            <person name="Sharma T."/>
            <person name="Velzen R.V."/>
            <person name="Ruijter N.D."/>
            <person name="Aanen D.K."/>
            <person name="Win J."/>
            <person name="Kamoun S."/>
            <person name="Bisseling T."/>
            <person name="Huang S."/>
        </authorList>
    </citation>
    <scope>NUCLEOTIDE SEQUENCE [LARGE SCALE GENOMIC DNA]</scope>
    <source>
        <strain evidence="2">DAOM197198w</strain>
    </source>
</reference>
<name>A0A015KVJ1_RHIIW</name>
<organism evidence="1 2">
    <name type="scientific">Rhizophagus irregularis (strain DAOM 197198w)</name>
    <name type="common">Glomus intraradices</name>
    <dbReference type="NCBI Taxonomy" id="1432141"/>
    <lineage>
        <taxon>Eukaryota</taxon>
        <taxon>Fungi</taxon>
        <taxon>Fungi incertae sedis</taxon>
        <taxon>Mucoromycota</taxon>
        <taxon>Glomeromycotina</taxon>
        <taxon>Glomeromycetes</taxon>
        <taxon>Glomerales</taxon>
        <taxon>Glomeraceae</taxon>
        <taxon>Rhizophagus</taxon>
    </lineage>
</organism>
<dbReference type="EMBL" id="JEMT01023680">
    <property type="protein sequence ID" value="EXX64026.1"/>
    <property type="molecule type" value="Genomic_DNA"/>
</dbReference>
<dbReference type="Proteomes" id="UP000022910">
    <property type="component" value="Unassembled WGS sequence"/>
</dbReference>
<gene>
    <name evidence="1" type="ORF">RirG_146750</name>
</gene>
<evidence type="ECO:0000313" key="2">
    <source>
        <dbReference type="Proteomes" id="UP000022910"/>
    </source>
</evidence>
<dbReference type="HOGENOM" id="CLU_2607278_0_0_1"/>
<keyword evidence="2" id="KW-1185">Reference proteome</keyword>
<sequence>MSRKSNVTKKQRSPSLAQEISEEFICLSEMNPEPLPGIILFLCLIKYSQGILSGKLLLEPATVLAKNPPQSGRNKMLNH</sequence>
<comment type="caution">
    <text evidence="1">The sequence shown here is derived from an EMBL/GenBank/DDBJ whole genome shotgun (WGS) entry which is preliminary data.</text>
</comment>
<proteinExistence type="predicted"/>
<accession>A0A015KVJ1</accession>
<protein>
    <submittedName>
        <fullName evidence="1">Uncharacterized protein</fullName>
    </submittedName>
</protein>
<dbReference type="AlphaFoldDB" id="A0A015KVJ1"/>
<evidence type="ECO:0000313" key="1">
    <source>
        <dbReference type="EMBL" id="EXX64026.1"/>
    </source>
</evidence>